<evidence type="ECO:0000256" key="1">
    <source>
        <dbReference type="SAM" id="Phobius"/>
    </source>
</evidence>
<sequence length="102" mass="11973">MVQFRRLSASIKTDDLICCHTSTDRTAVVDPLRNLIFYIRWKFRFCVRLSPLIRVPPMLYLWKLIAVMYTIMCFANVGKFATKRNALPDVHREASLCIIHLE</sequence>
<keyword evidence="1" id="KW-1133">Transmembrane helix</keyword>
<dbReference type="AlphaFoldDB" id="A0A915A6X7"/>
<keyword evidence="2" id="KW-1185">Reference proteome</keyword>
<reference evidence="3" key="1">
    <citation type="submission" date="2022-11" db="UniProtKB">
        <authorList>
            <consortium name="WormBaseParasite"/>
        </authorList>
    </citation>
    <scope>IDENTIFICATION</scope>
</reference>
<keyword evidence="1" id="KW-0472">Membrane</keyword>
<feature type="transmembrane region" description="Helical" evidence="1">
    <location>
        <begin position="59"/>
        <end position="77"/>
    </location>
</feature>
<organism evidence="2 3">
    <name type="scientific">Parascaris univalens</name>
    <name type="common">Nematode worm</name>
    <dbReference type="NCBI Taxonomy" id="6257"/>
    <lineage>
        <taxon>Eukaryota</taxon>
        <taxon>Metazoa</taxon>
        <taxon>Ecdysozoa</taxon>
        <taxon>Nematoda</taxon>
        <taxon>Chromadorea</taxon>
        <taxon>Rhabditida</taxon>
        <taxon>Spirurina</taxon>
        <taxon>Ascaridomorpha</taxon>
        <taxon>Ascaridoidea</taxon>
        <taxon>Ascarididae</taxon>
        <taxon>Parascaris</taxon>
    </lineage>
</organism>
<accession>A0A915A6X7</accession>
<keyword evidence="1" id="KW-0812">Transmembrane</keyword>
<dbReference type="Proteomes" id="UP000887569">
    <property type="component" value="Unplaced"/>
</dbReference>
<name>A0A915A6X7_PARUN</name>
<proteinExistence type="predicted"/>
<dbReference type="WBParaSite" id="PgR002_g113_t01">
    <property type="protein sequence ID" value="PgR002_g113_t01"/>
    <property type="gene ID" value="PgR002_g113"/>
</dbReference>
<protein>
    <submittedName>
        <fullName evidence="3">Bestrophin homolog</fullName>
    </submittedName>
</protein>
<evidence type="ECO:0000313" key="2">
    <source>
        <dbReference type="Proteomes" id="UP000887569"/>
    </source>
</evidence>
<evidence type="ECO:0000313" key="3">
    <source>
        <dbReference type="WBParaSite" id="PgR002_g113_t01"/>
    </source>
</evidence>